<evidence type="ECO:0000256" key="5">
    <source>
        <dbReference type="SAM" id="MobiDB-lite"/>
    </source>
</evidence>
<dbReference type="RefSeq" id="WP_226936126.1">
    <property type="nucleotide sequence ID" value="NZ_JACDXX010000011.1"/>
</dbReference>
<comment type="subcellular location">
    <subcellularLocation>
        <location evidence="1 4">Bacterial flagellum basal body</location>
    </subcellularLocation>
</comment>
<keyword evidence="10" id="KW-1185">Reference proteome</keyword>
<evidence type="ECO:0000256" key="1">
    <source>
        <dbReference type="ARBA" id="ARBA00004117"/>
    </source>
</evidence>
<evidence type="ECO:0000256" key="4">
    <source>
        <dbReference type="RuleBase" id="RU362116"/>
    </source>
</evidence>
<dbReference type="Gene3D" id="2.60.98.20">
    <property type="entry name" value="Flagellar hook protein FlgE"/>
    <property type="match status" value="1"/>
</dbReference>
<dbReference type="InterPro" id="IPR020013">
    <property type="entry name" value="Flagellar_FlgE/F/G"/>
</dbReference>
<feature type="domain" description="Flagellar basal body rod protein N-terminal" evidence="6">
    <location>
        <begin position="7"/>
        <end position="37"/>
    </location>
</feature>
<dbReference type="Proteomes" id="UP001198571">
    <property type="component" value="Unassembled WGS sequence"/>
</dbReference>
<comment type="similarity">
    <text evidence="2 4">Belongs to the flagella basal body rod proteins family.</text>
</comment>
<keyword evidence="9" id="KW-0969">Cilium</keyword>
<keyword evidence="9" id="KW-0282">Flagellum</keyword>
<dbReference type="InterPro" id="IPR001444">
    <property type="entry name" value="Flag_bb_rod_N"/>
</dbReference>
<dbReference type="EMBL" id="JACDXX010000011">
    <property type="protein sequence ID" value="MCB5410859.1"/>
    <property type="molecule type" value="Genomic_DNA"/>
</dbReference>
<evidence type="ECO:0000259" key="7">
    <source>
        <dbReference type="Pfam" id="PF06429"/>
    </source>
</evidence>
<reference evidence="9 10" key="1">
    <citation type="submission" date="2020-07" db="EMBL/GenBank/DDBJ databases">
        <title>Pseudogemmobacter sp. nov., isolated from poultry manure in Taiwan.</title>
        <authorList>
            <person name="Lin S.-Y."/>
            <person name="Tang Y.-S."/>
            <person name="Young C.-C."/>
        </authorList>
    </citation>
    <scope>NUCLEOTIDE SEQUENCE [LARGE SCALE GENOMIC DNA]</scope>
    <source>
        <strain evidence="9 10">CC-YST710</strain>
    </source>
</reference>
<dbReference type="InterPro" id="IPR053967">
    <property type="entry name" value="LlgE_F_G-like_D1"/>
</dbReference>
<protein>
    <recommendedName>
        <fullName evidence="4">Flagellar hook protein FlgE</fullName>
    </recommendedName>
</protein>
<dbReference type="Pfam" id="PF06429">
    <property type="entry name" value="Flg_bbr_C"/>
    <property type="match status" value="1"/>
</dbReference>
<comment type="function">
    <text evidence="4">A flexible structure which links the flagellar filament to the drive apparatus in the basal body.</text>
</comment>
<evidence type="ECO:0000313" key="10">
    <source>
        <dbReference type="Proteomes" id="UP001198571"/>
    </source>
</evidence>
<evidence type="ECO:0000256" key="2">
    <source>
        <dbReference type="ARBA" id="ARBA00009677"/>
    </source>
</evidence>
<feature type="domain" description="Flagellar hook protein FlgE/F/G-like D1" evidence="8">
    <location>
        <begin position="81"/>
        <end position="136"/>
    </location>
</feature>
<keyword evidence="3 4" id="KW-0975">Bacterial flagellum</keyword>
<evidence type="ECO:0000313" key="9">
    <source>
        <dbReference type="EMBL" id="MCB5410859.1"/>
    </source>
</evidence>
<feature type="compositionally biased region" description="Polar residues" evidence="5">
    <location>
        <begin position="165"/>
        <end position="179"/>
    </location>
</feature>
<dbReference type="Pfam" id="PF00460">
    <property type="entry name" value="Flg_bb_rod"/>
    <property type="match status" value="1"/>
</dbReference>
<dbReference type="PANTHER" id="PTHR30435">
    <property type="entry name" value="FLAGELLAR PROTEIN"/>
    <property type="match status" value="1"/>
</dbReference>
<dbReference type="Pfam" id="PF22692">
    <property type="entry name" value="LlgE_F_G_D1"/>
    <property type="match status" value="1"/>
</dbReference>
<comment type="caution">
    <text evidence="9">The sequence shown here is derived from an EMBL/GenBank/DDBJ whole genome shotgun (WGS) entry which is preliminary data.</text>
</comment>
<dbReference type="SUPFAM" id="SSF117143">
    <property type="entry name" value="Flagellar hook protein flgE"/>
    <property type="match status" value="1"/>
</dbReference>
<feature type="region of interest" description="Disordered" evidence="5">
    <location>
        <begin position="164"/>
        <end position="184"/>
    </location>
</feature>
<dbReference type="PANTHER" id="PTHR30435:SF1">
    <property type="entry name" value="FLAGELLAR HOOK PROTEIN FLGE"/>
    <property type="match status" value="1"/>
</dbReference>
<dbReference type="InterPro" id="IPR037925">
    <property type="entry name" value="FlgE/F/G-like"/>
</dbReference>
<keyword evidence="9" id="KW-0966">Cell projection</keyword>
<accession>A0ABS8CNB0</accession>
<evidence type="ECO:0000256" key="3">
    <source>
        <dbReference type="ARBA" id="ARBA00023143"/>
    </source>
</evidence>
<evidence type="ECO:0000259" key="8">
    <source>
        <dbReference type="Pfam" id="PF22692"/>
    </source>
</evidence>
<organism evidence="9 10">
    <name type="scientific">Pseudogemmobacter faecipullorum</name>
    <dbReference type="NCBI Taxonomy" id="2755041"/>
    <lineage>
        <taxon>Bacteria</taxon>
        <taxon>Pseudomonadati</taxon>
        <taxon>Pseudomonadota</taxon>
        <taxon>Alphaproteobacteria</taxon>
        <taxon>Rhodobacterales</taxon>
        <taxon>Paracoccaceae</taxon>
        <taxon>Pseudogemmobacter</taxon>
    </lineage>
</organism>
<sequence length="428" mass="44437">MGISGAMSTAVSGLMANATSVARISENIANANTVGYKRTFADMVTQSVPGAGAVSGVKAVNGSDISSSGMINPTGSPYDMAVSGSGFFVVSKNPDDPLLSNYFLTRAGGFKQDENGYLVNSAGYYLAAYELDPQTGIAGPVDRSGFGGLKSVRIGDLQLPAEPTTEASVSGNLPAQETGVTPPGAPFLSSMEFYTQLGRNEKMTLSWQPTTTQNAWDLTITDSTGRTHGVINVTFQNAGATPGAPESYTLVSSGTGMTVSPDGEISLTVNANGDDLPITLSLGKPGTYSGVQQFVGDFTPQKFKADGSGQTMLARTETDQQGTIWGVFEDGRRIGLYEVPLAQVTNPDGLTLIDGNAYQAGRGAGDLMLGTAGSGKNGVILAGALESSTVEVATELTDLIRIQRAYSSNAKIITAADEMLQEINSLKR</sequence>
<evidence type="ECO:0000259" key="6">
    <source>
        <dbReference type="Pfam" id="PF00460"/>
    </source>
</evidence>
<dbReference type="InterPro" id="IPR037058">
    <property type="entry name" value="Falgellar_hook_FlgE_sf"/>
</dbReference>
<gene>
    <name evidence="9" type="ORF">H0485_12725</name>
</gene>
<dbReference type="InterPro" id="IPR010930">
    <property type="entry name" value="Flg_bb/hook_C_dom"/>
</dbReference>
<proteinExistence type="inferred from homology"/>
<name>A0ABS8CNB0_9RHOB</name>
<dbReference type="NCBIfam" id="TIGR03506">
    <property type="entry name" value="FlgEFG_subfam"/>
    <property type="match status" value="1"/>
</dbReference>
<feature type="domain" description="Flagellar basal-body/hook protein C-terminal" evidence="7">
    <location>
        <begin position="382"/>
        <end position="426"/>
    </location>
</feature>